<evidence type="ECO:0000256" key="2">
    <source>
        <dbReference type="ARBA" id="ARBA00022517"/>
    </source>
</evidence>
<proteinExistence type="inferred from homology"/>
<comment type="domain">
    <text evidence="5">The PRC barrel domain binds ribosomal protein uS19.</text>
</comment>
<evidence type="ECO:0000256" key="4">
    <source>
        <dbReference type="ARBA" id="ARBA00023186"/>
    </source>
</evidence>
<dbReference type="InterPro" id="IPR036976">
    <property type="entry name" value="RimM_N_sf"/>
</dbReference>
<dbReference type="NCBIfam" id="TIGR02273">
    <property type="entry name" value="16S_RimM"/>
    <property type="match status" value="1"/>
</dbReference>
<keyword evidence="10" id="KW-1185">Reference proteome</keyword>
<dbReference type="InterPro" id="IPR009000">
    <property type="entry name" value="Transl_B-barrel_sf"/>
</dbReference>
<comment type="subunit">
    <text evidence="5">Binds ribosomal protein uS19.</text>
</comment>
<keyword evidence="3 5" id="KW-0698">rRNA processing</keyword>
<dbReference type="HAMAP" id="MF_00014">
    <property type="entry name" value="Ribosome_mat_RimM"/>
    <property type="match status" value="1"/>
</dbReference>
<dbReference type="Gene3D" id="2.30.30.240">
    <property type="entry name" value="PRC-barrel domain"/>
    <property type="match status" value="1"/>
</dbReference>
<keyword evidence="4 5" id="KW-0143">Chaperone</keyword>
<reference evidence="9" key="1">
    <citation type="submission" date="2020-12" db="EMBL/GenBank/DDBJ databases">
        <title>Taurinivorans muris gen. nov., sp. nov., fundamental and realized metabolic niche of a ubiquitous sulfidogenic bacterium in the murine intestine.</title>
        <authorList>
            <person name="Ye H."/>
            <person name="Hanson B.T."/>
            <person name="Loy A."/>
        </authorList>
    </citation>
    <scope>NUCLEOTIDE SEQUENCE</scope>
    <source>
        <strain evidence="9">LT0009</strain>
    </source>
</reference>
<dbReference type="SUPFAM" id="SSF50447">
    <property type="entry name" value="Translation proteins"/>
    <property type="match status" value="1"/>
</dbReference>
<feature type="domain" description="RimM N-terminal" evidence="7">
    <location>
        <begin position="9"/>
        <end position="90"/>
    </location>
</feature>
<evidence type="ECO:0000313" key="10">
    <source>
        <dbReference type="Proteomes" id="UP001058120"/>
    </source>
</evidence>
<gene>
    <name evidence="5 9" type="primary">rimM</name>
    <name evidence="9" type="ORF">JBF11_09985</name>
</gene>
<comment type="similarity">
    <text evidence="5">Belongs to the RimM family.</text>
</comment>
<protein>
    <recommendedName>
        <fullName evidence="5">Ribosome maturation factor RimM</fullName>
    </recommendedName>
</protein>
<feature type="region of interest" description="Disordered" evidence="6">
    <location>
        <begin position="189"/>
        <end position="218"/>
    </location>
</feature>
<evidence type="ECO:0000313" key="9">
    <source>
        <dbReference type="EMBL" id="UWX05741.1"/>
    </source>
</evidence>
<evidence type="ECO:0000259" key="8">
    <source>
        <dbReference type="Pfam" id="PF24986"/>
    </source>
</evidence>
<evidence type="ECO:0000256" key="3">
    <source>
        <dbReference type="ARBA" id="ARBA00022552"/>
    </source>
</evidence>
<evidence type="ECO:0000256" key="6">
    <source>
        <dbReference type="SAM" id="MobiDB-lite"/>
    </source>
</evidence>
<evidence type="ECO:0000259" key="7">
    <source>
        <dbReference type="Pfam" id="PF01782"/>
    </source>
</evidence>
<evidence type="ECO:0000256" key="5">
    <source>
        <dbReference type="HAMAP-Rule" id="MF_00014"/>
    </source>
</evidence>
<dbReference type="InterPro" id="IPR011033">
    <property type="entry name" value="PRC_barrel-like_sf"/>
</dbReference>
<dbReference type="RefSeq" id="WP_334315324.1">
    <property type="nucleotide sequence ID" value="NZ_CP065938.1"/>
</dbReference>
<dbReference type="Pfam" id="PF01782">
    <property type="entry name" value="RimM"/>
    <property type="match status" value="1"/>
</dbReference>
<keyword evidence="2 5" id="KW-0690">Ribosome biogenesis</keyword>
<dbReference type="EMBL" id="CP065938">
    <property type="protein sequence ID" value="UWX05741.1"/>
    <property type="molecule type" value="Genomic_DNA"/>
</dbReference>
<feature type="domain" description="Ribosome maturation factor RimM PRC barrel" evidence="8">
    <location>
        <begin position="113"/>
        <end position="178"/>
    </location>
</feature>
<dbReference type="Pfam" id="PF24986">
    <property type="entry name" value="PRC_RimM"/>
    <property type="match status" value="1"/>
</dbReference>
<keyword evidence="1 5" id="KW-0963">Cytoplasm</keyword>
<dbReference type="PANTHER" id="PTHR33692">
    <property type="entry name" value="RIBOSOME MATURATION FACTOR RIMM"/>
    <property type="match status" value="1"/>
</dbReference>
<dbReference type="InterPro" id="IPR002676">
    <property type="entry name" value="RimM_N"/>
</dbReference>
<dbReference type="InterPro" id="IPR056792">
    <property type="entry name" value="PRC_RimM"/>
</dbReference>
<dbReference type="PANTHER" id="PTHR33692:SF1">
    <property type="entry name" value="RIBOSOME MATURATION FACTOR RIMM"/>
    <property type="match status" value="1"/>
</dbReference>
<dbReference type="Proteomes" id="UP001058120">
    <property type="component" value="Chromosome"/>
</dbReference>
<evidence type="ECO:0000256" key="1">
    <source>
        <dbReference type="ARBA" id="ARBA00022490"/>
    </source>
</evidence>
<dbReference type="SUPFAM" id="SSF50346">
    <property type="entry name" value="PRC-barrel domain"/>
    <property type="match status" value="1"/>
</dbReference>
<dbReference type="Gene3D" id="2.40.30.60">
    <property type="entry name" value="RimM"/>
    <property type="match status" value="1"/>
</dbReference>
<comment type="subcellular location">
    <subcellularLocation>
        <location evidence="5">Cytoplasm</location>
    </subcellularLocation>
</comment>
<name>A0ABY5Y0Y7_9BACT</name>
<dbReference type="InterPro" id="IPR011961">
    <property type="entry name" value="RimM"/>
</dbReference>
<comment type="function">
    <text evidence="5">An accessory protein needed during the final step in the assembly of 30S ribosomal subunit, possibly for assembly of the head region. Essential for efficient processing of 16S rRNA. May be needed both before and after RbfA during the maturation of 16S rRNA. It has affinity for free ribosomal 30S subunits but not for 70S ribosomes.</text>
</comment>
<sequence>MPADRSLIVIGKITRPHGIRGELCVQYYAESYDYFDKNQVLLKIGKIPPKACVIKTYKEQGNMLILKIEGINSRTDAESYRNYELVITEQSLTDADLQALNEQEETETAPYLHQIIGCTAFVGNTPLGIIDEISFPAGQEIWFIHHEEQEILFPAVSNFIERYDLENNAVYLCPPPGLLEIYLEQPDKEKTVKRQPGTQTKNASQKDKVSIPQPPSRS</sequence>
<accession>A0ABY5Y0Y7</accession>
<organism evidence="9 10">
    <name type="scientific">Taurinivorans muris</name>
    <dbReference type="NCBI Taxonomy" id="2787751"/>
    <lineage>
        <taxon>Bacteria</taxon>
        <taxon>Pseudomonadati</taxon>
        <taxon>Thermodesulfobacteriota</taxon>
        <taxon>Desulfovibrionia</taxon>
        <taxon>Desulfovibrionales</taxon>
        <taxon>Desulfovibrionaceae</taxon>
        <taxon>Taurinivorans</taxon>
    </lineage>
</organism>